<feature type="transmembrane region" description="Helical" evidence="13">
    <location>
        <begin position="675"/>
        <end position="697"/>
    </location>
</feature>
<keyword evidence="3 13" id="KW-0813">Transport</keyword>
<dbReference type="Gene3D" id="2.60.120.200">
    <property type="match status" value="1"/>
</dbReference>
<dbReference type="Pfam" id="PF02932">
    <property type="entry name" value="Neur_chan_memb"/>
    <property type="match status" value="1"/>
</dbReference>
<proteinExistence type="inferred from homology"/>
<dbReference type="SUPFAM" id="SSF90112">
    <property type="entry name" value="Neurotransmitter-gated ion-channel transmembrane pore"/>
    <property type="match status" value="1"/>
</dbReference>
<accession>A0AAE1NR84</accession>
<dbReference type="InterPro" id="IPR036719">
    <property type="entry name" value="Neuro-gated_channel_TM_sf"/>
</dbReference>
<evidence type="ECO:0000259" key="14">
    <source>
        <dbReference type="PROSITE" id="PS50041"/>
    </source>
</evidence>
<dbReference type="PROSITE" id="PS50068">
    <property type="entry name" value="LDLRA_2"/>
    <property type="match status" value="1"/>
</dbReference>
<evidence type="ECO:0000256" key="12">
    <source>
        <dbReference type="PROSITE-ProRule" id="PRU00124"/>
    </source>
</evidence>
<dbReference type="PROSITE" id="PS50041">
    <property type="entry name" value="C_TYPE_LECTIN_2"/>
    <property type="match status" value="1"/>
</dbReference>
<dbReference type="Pfam" id="PF00059">
    <property type="entry name" value="Lectin_C"/>
    <property type="match status" value="1"/>
</dbReference>
<dbReference type="SUPFAM" id="SSF57424">
    <property type="entry name" value="LDL receptor-like module"/>
    <property type="match status" value="1"/>
</dbReference>
<feature type="domain" description="C-type lectin" evidence="14">
    <location>
        <begin position="205"/>
        <end position="322"/>
    </location>
</feature>
<dbReference type="SUPFAM" id="SSF56436">
    <property type="entry name" value="C-type lectin-like"/>
    <property type="match status" value="1"/>
</dbReference>
<dbReference type="Proteomes" id="UP001292094">
    <property type="component" value="Unassembled WGS sequence"/>
</dbReference>
<evidence type="ECO:0000313" key="16">
    <source>
        <dbReference type="Proteomes" id="UP001292094"/>
    </source>
</evidence>
<evidence type="ECO:0000256" key="2">
    <source>
        <dbReference type="ARBA" id="ARBA00004236"/>
    </source>
</evidence>
<evidence type="ECO:0000256" key="9">
    <source>
        <dbReference type="ARBA" id="ARBA00023136"/>
    </source>
</evidence>
<name>A0AAE1NR84_9EUCA</name>
<keyword evidence="11 13" id="KW-0407">Ion channel</keyword>
<dbReference type="GO" id="GO:0004888">
    <property type="term" value="F:transmembrane signaling receptor activity"/>
    <property type="evidence" value="ECO:0007669"/>
    <property type="project" value="InterPro"/>
</dbReference>
<dbReference type="Pfam" id="PF02931">
    <property type="entry name" value="Neur_chan_LBD"/>
    <property type="match status" value="1"/>
</dbReference>
<dbReference type="SMART" id="SM00034">
    <property type="entry name" value="CLECT"/>
    <property type="match status" value="1"/>
</dbReference>
<evidence type="ECO:0000256" key="11">
    <source>
        <dbReference type="ARBA" id="ARBA00023303"/>
    </source>
</evidence>
<dbReference type="InterPro" id="IPR001759">
    <property type="entry name" value="PTX_dom"/>
</dbReference>
<evidence type="ECO:0000313" key="15">
    <source>
        <dbReference type="EMBL" id="KAK4293536.1"/>
    </source>
</evidence>
<keyword evidence="5 13" id="KW-0812">Transmembrane</keyword>
<keyword evidence="10 12" id="KW-1015">Disulfide bond</keyword>
<dbReference type="GO" id="GO:0005886">
    <property type="term" value="C:plasma membrane"/>
    <property type="evidence" value="ECO:0007669"/>
    <property type="project" value="UniProtKB-SubCell"/>
</dbReference>
<dbReference type="PRINTS" id="PR00253">
    <property type="entry name" value="GABAARECEPTR"/>
</dbReference>
<dbReference type="CDD" id="cd00112">
    <property type="entry name" value="LDLa"/>
    <property type="match status" value="1"/>
</dbReference>
<dbReference type="Pfam" id="PF00057">
    <property type="entry name" value="Ldl_recept_a"/>
    <property type="match status" value="1"/>
</dbReference>
<dbReference type="Gene3D" id="4.10.400.10">
    <property type="entry name" value="Low-density Lipoprotein Receptor"/>
    <property type="match status" value="1"/>
</dbReference>
<dbReference type="EMBL" id="JAWZYT010004524">
    <property type="protein sequence ID" value="KAK4293536.1"/>
    <property type="molecule type" value="Genomic_DNA"/>
</dbReference>
<dbReference type="AlphaFoldDB" id="A0AAE1NR84"/>
<evidence type="ECO:0000256" key="1">
    <source>
        <dbReference type="ARBA" id="ARBA00004141"/>
    </source>
</evidence>
<dbReference type="InterPro" id="IPR006202">
    <property type="entry name" value="Neur_chan_lig-bd"/>
</dbReference>
<dbReference type="CDD" id="cd00037">
    <property type="entry name" value="CLECT"/>
    <property type="match status" value="1"/>
</dbReference>
<comment type="caution">
    <text evidence="15">The sequence shown here is derived from an EMBL/GenBank/DDBJ whole genome shotgun (WGS) entry which is preliminary data.</text>
</comment>
<evidence type="ECO:0000256" key="8">
    <source>
        <dbReference type="ARBA" id="ARBA00023065"/>
    </source>
</evidence>
<dbReference type="InterPro" id="IPR038050">
    <property type="entry name" value="Neuro_actylchol_rec"/>
</dbReference>
<evidence type="ECO:0000256" key="10">
    <source>
        <dbReference type="ARBA" id="ARBA00023157"/>
    </source>
</evidence>
<dbReference type="PROSITE" id="PS01209">
    <property type="entry name" value="LDLRA_1"/>
    <property type="match status" value="1"/>
</dbReference>
<dbReference type="GO" id="GO:0005254">
    <property type="term" value="F:chloride channel activity"/>
    <property type="evidence" value="ECO:0007669"/>
    <property type="project" value="UniProtKB-ARBA"/>
</dbReference>
<keyword evidence="4" id="KW-1003">Cell membrane</keyword>
<evidence type="ECO:0000256" key="13">
    <source>
        <dbReference type="RuleBase" id="RU000687"/>
    </source>
</evidence>
<dbReference type="InterPro" id="IPR036734">
    <property type="entry name" value="Neur_chan_lig-bd_sf"/>
</dbReference>
<comment type="similarity">
    <text evidence="13">Belongs to the ligand-gated ion channel (TC 1.A.9) family.</text>
</comment>
<evidence type="ECO:0000256" key="7">
    <source>
        <dbReference type="ARBA" id="ARBA00022989"/>
    </source>
</evidence>
<dbReference type="InterPro" id="IPR018000">
    <property type="entry name" value="Neurotransmitter_ion_chnl_CS"/>
</dbReference>
<keyword evidence="6 13" id="KW-0732">Signal</keyword>
<sequence length="832" mass="95231">MRVRREEGPLLYLLLLLILISSTFSFLPYVASQIDIDWSRKGVIVVCCGGIGRVEIVDIISYSLLHSWHHFCLALDLQERQYIFALNQVLHKGKLINLDDGKDELSVGGGGILLLGQEQDIHGEGFSIEQSFSGYVVDLVIYPQFLRARRLLEFTSCEMRRLETAVVSFSTFSEDWETFGDAQFVSFSKIELCGASPQVDIMFPEPRTLEESRVLCHMLKGNISLPKNTKENQAIIDKTQDRVDLCASSWGAYLWLGVQAINTNGSSWQYVDMNTNNTVTYTNFRTGYARPFNSFNCVFMDSYDLGKWIVYSCRFKSCTMCSFTRLYTLRLRGLCKDTVLDRQYFISGTKNGKPKFMGVSNTEIFWNNNTWVITDQLNLGITGTMIMTELFQYPLGLRTWNITGDKCLEPMPDLLLTACNAIQFTCNDGTCIRKMQRCDLEVNCPDQSDERLCQAVVVPRDYIREVPPARIGNEPALIHMRVTILSMQPIDAGNMKMTLDLTIELIWRDPRLDMESLNYADTLNVIHDSHTIWRPELLFQDLTGTEAENRLQWETFVAVMESGPDPDDITRVREDEVYPGQTNSLKLTQTYWVRVSCQMDLQDYPFDSQLCTFNMRLQAFTRDLVAIMTPGTSVEYLGTRNLREYELRSVEMVQQDWKNHSGQEIRFRLENLSGFYVSSTYVPTFLMVIICYCTLFFEIEDFQDRIMVSLTALLVLATLFTQITETTPTTSYLKLLDAWFVACILVNFSIVILLVVINCHRIREKEAPDVQVVMPLSHFTPGRKKHPGGFFPAPAPAPSRCRKINRVSQIIVPVILLILVLAYIGLTLRQNI</sequence>
<dbReference type="Gene3D" id="2.70.170.10">
    <property type="entry name" value="Neurotransmitter-gated ion-channel ligand-binding domain"/>
    <property type="match status" value="1"/>
</dbReference>
<dbReference type="GO" id="GO:0005230">
    <property type="term" value="F:extracellular ligand-gated monoatomic ion channel activity"/>
    <property type="evidence" value="ECO:0007669"/>
    <property type="project" value="InterPro"/>
</dbReference>
<dbReference type="InterPro" id="IPR001304">
    <property type="entry name" value="C-type_lectin-like"/>
</dbReference>
<dbReference type="InterPro" id="IPR002172">
    <property type="entry name" value="LDrepeatLR_classA_rpt"/>
</dbReference>
<dbReference type="PROSITE" id="PS00236">
    <property type="entry name" value="NEUROTR_ION_CHANNEL"/>
    <property type="match status" value="1"/>
</dbReference>
<dbReference type="InterPro" id="IPR006029">
    <property type="entry name" value="Neurotrans-gated_channel_TM"/>
</dbReference>
<dbReference type="SUPFAM" id="SSF49899">
    <property type="entry name" value="Concanavalin A-like lectins/glucanases"/>
    <property type="match status" value="1"/>
</dbReference>
<feature type="transmembrane region" description="Helical" evidence="13">
    <location>
        <begin position="736"/>
        <end position="757"/>
    </location>
</feature>
<dbReference type="PANTHER" id="PTHR18945">
    <property type="entry name" value="NEUROTRANSMITTER GATED ION CHANNEL"/>
    <property type="match status" value="1"/>
</dbReference>
<reference evidence="15" key="1">
    <citation type="submission" date="2023-11" db="EMBL/GenBank/DDBJ databases">
        <title>Genome assemblies of two species of porcelain crab, Petrolisthes cinctipes and Petrolisthes manimaculis (Anomura: Porcellanidae).</title>
        <authorList>
            <person name="Angst P."/>
        </authorList>
    </citation>
    <scope>NUCLEOTIDE SEQUENCE</scope>
    <source>
        <strain evidence="15">PB745_02</strain>
        <tissue evidence="15">Gill</tissue>
    </source>
</reference>
<evidence type="ECO:0000256" key="3">
    <source>
        <dbReference type="ARBA" id="ARBA00022448"/>
    </source>
</evidence>
<organism evidence="15 16">
    <name type="scientific">Petrolisthes manimaculis</name>
    <dbReference type="NCBI Taxonomy" id="1843537"/>
    <lineage>
        <taxon>Eukaryota</taxon>
        <taxon>Metazoa</taxon>
        <taxon>Ecdysozoa</taxon>
        <taxon>Arthropoda</taxon>
        <taxon>Crustacea</taxon>
        <taxon>Multicrustacea</taxon>
        <taxon>Malacostraca</taxon>
        <taxon>Eumalacostraca</taxon>
        <taxon>Eucarida</taxon>
        <taxon>Decapoda</taxon>
        <taxon>Pleocyemata</taxon>
        <taxon>Anomura</taxon>
        <taxon>Galatheoidea</taxon>
        <taxon>Porcellanidae</taxon>
        <taxon>Petrolisthes</taxon>
    </lineage>
</organism>
<dbReference type="InterPro" id="IPR016186">
    <property type="entry name" value="C-type_lectin-like/link_sf"/>
</dbReference>
<dbReference type="GO" id="GO:0099095">
    <property type="term" value="F:ligand-gated monoatomic anion channel activity"/>
    <property type="evidence" value="ECO:0007669"/>
    <property type="project" value="UniProtKB-ARBA"/>
</dbReference>
<dbReference type="PRINTS" id="PR00252">
    <property type="entry name" value="NRIONCHANNEL"/>
</dbReference>
<evidence type="ECO:0000256" key="4">
    <source>
        <dbReference type="ARBA" id="ARBA00022475"/>
    </source>
</evidence>
<feature type="signal peptide" evidence="13">
    <location>
        <begin position="1"/>
        <end position="25"/>
    </location>
</feature>
<feature type="transmembrane region" description="Helical" evidence="13">
    <location>
        <begin position="810"/>
        <end position="828"/>
    </location>
</feature>
<protein>
    <recommendedName>
        <fullName evidence="14">C-type lectin domain-containing protein</fullName>
    </recommendedName>
</protein>
<feature type="disulfide bond" evidence="12">
    <location>
        <begin position="419"/>
        <end position="431"/>
    </location>
</feature>
<feature type="disulfide bond" evidence="12">
    <location>
        <begin position="426"/>
        <end position="444"/>
    </location>
</feature>
<comment type="subcellular location">
    <subcellularLocation>
        <location evidence="2">Cell membrane</location>
    </subcellularLocation>
    <subcellularLocation>
        <location evidence="1">Membrane</location>
        <topology evidence="1">Multi-pass membrane protein</topology>
    </subcellularLocation>
</comment>
<dbReference type="Gene3D" id="1.20.58.390">
    <property type="entry name" value="Neurotransmitter-gated ion-channel transmembrane domain"/>
    <property type="match status" value="1"/>
</dbReference>
<dbReference type="Gene3D" id="3.10.100.10">
    <property type="entry name" value="Mannose-Binding Protein A, subunit A"/>
    <property type="match status" value="1"/>
</dbReference>
<keyword evidence="9 13" id="KW-0472">Membrane</keyword>
<gene>
    <name evidence="15" type="ORF">Pmani_033781</name>
</gene>
<dbReference type="SMART" id="SM00192">
    <property type="entry name" value="LDLa"/>
    <property type="match status" value="1"/>
</dbReference>
<dbReference type="InterPro" id="IPR006201">
    <property type="entry name" value="Neur_channel"/>
</dbReference>
<dbReference type="InterPro" id="IPR023415">
    <property type="entry name" value="LDLR_class-A_CS"/>
</dbReference>
<feature type="transmembrane region" description="Helical" evidence="13">
    <location>
        <begin position="706"/>
        <end position="724"/>
    </location>
</feature>
<feature type="chain" id="PRO_5041779929" description="C-type lectin domain-containing protein" evidence="13">
    <location>
        <begin position="26"/>
        <end position="832"/>
    </location>
</feature>
<dbReference type="InterPro" id="IPR016187">
    <property type="entry name" value="CTDL_fold"/>
</dbReference>
<evidence type="ECO:0000256" key="6">
    <source>
        <dbReference type="ARBA" id="ARBA00022729"/>
    </source>
</evidence>
<dbReference type="InterPro" id="IPR036055">
    <property type="entry name" value="LDL_receptor-like_sf"/>
</dbReference>
<keyword evidence="8 13" id="KW-0406">Ion transport</keyword>
<dbReference type="Pfam" id="PF00354">
    <property type="entry name" value="Pentaxin"/>
    <property type="match status" value="1"/>
</dbReference>
<evidence type="ECO:0000256" key="5">
    <source>
        <dbReference type="ARBA" id="ARBA00022692"/>
    </source>
</evidence>
<keyword evidence="7 13" id="KW-1133">Transmembrane helix</keyword>
<dbReference type="SUPFAM" id="SSF63712">
    <property type="entry name" value="Nicotinic receptor ligand binding domain-like"/>
    <property type="match status" value="1"/>
</dbReference>
<dbReference type="InterPro" id="IPR006028">
    <property type="entry name" value="GABAA/Glycine_rcpt"/>
</dbReference>
<feature type="disulfide bond" evidence="12">
    <location>
        <begin position="438"/>
        <end position="453"/>
    </location>
</feature>
<dbReference type="InterPro" id="IPR013320">
    <property type="entry name" value="ConA-like_dom_sf"/>
</dbReference>
<keyword evidence="16" id="KW-1185">Reference proteome</keyword>